<accession>A0ABY2KRR9</accession>
<reference evidence="2 3" key="1">
    <citation type="submission" date="2018-11" db="EMBL/GenBank/DDBJ databases">
        <title>Tabrizicola sp. isolated from sediment of alpine lake.</title>
        <authorList>
            <person name="Liu Z."/>
        </authorList>
    </citation>
    <scope>NUCLEOTIDE SEQUENCE [LARGE SCALE GENOMIC DNA]</scope>
    <source>
        <strain evidence="2 3">DRYC-M-16</strain>
    </source>
</reference>
<evidence type="ECO:0000313" key="2">
    <source>
        <dbReference type="EMBL" id="TGD45381.1"/>
    </source>
</evidence>
<organism evidence="2 3">
    <name type="scientific">Pseudotabrizicola sediminis</name>
    <dbReference type="NCBI Taxonomy" id="2486418"/>
    <lineage>
        <taxon>Bacteria</taxon>
        <taxon>Pseudomonadati</taxon>
        <taxon>Pseudomonadota</taxon>
        <taxon>Alphaproteobacteria</taxon>
        <taxon>Rhodobacterales</taxon>
        <taxon>Paracoccaceae</taxon>
        <taxon>Pseudotabrizicola</taxon>
    </lineage>
</organism>
<feature type="chain" id="PRO_5047193139" evidence="1">
    <location>
        <begin position="19"/>
        <end position="459"/>
    </location>
</feature>
<evidence type="ECO:0000256" key="1">
    <source>
        <dbReference type="SAM" id="SignalP"/>
    </source>
</evidence>
<evidence type="ECO:0000313" key="3">
    <source>
        <dbReference type="Proteomes" id="UP000297741"/>
    </source>
</evidence>
<proteinExistence type="predicted"/>
<dbReference type="InterPro" id="IPR021323">
    <property type="entry name" value="DUF2927"/>
</dbReference>
<sequence length="459" mass="48508">MRLSPLFAALAVASALFACAPARETDVSKAAFDPPLALPGNLPLRSFAPAQATGALRSNAEMAQDFLDLNFRMESGRTLPVLTRFEEPITVALSGDVPATARNDLTGLLARLRAEAGLDIRQTNAPAAITLDFQPKAALSRAVPSAACFVVPNVTGLADYRKKRGSAAVDWGQLPQRTRIAVMLPSDSSPQEVRDCLHEELAQALGPLNDLFRLPDSVFNDDNFHSVLTGFDMLMLRVHYAPDLRSGMTEAQVAARLPAILARLNPAGQNVAGGPKQISPRAFLSATQTAFGTGAGAGGRASGAARMLAIARAEGWTDGRLAFSHYAHGRALTARDSAAATEAYSQAAQIWRAQPGGQIHAAHVDMQLAAFALSSGQNDAVLFLTARAIPVARSHQNASLLSSLLAMRAEALTTLGRAAEARSARLDSLAWARYAFGSEAQVRARMSDIAALARRGGRG</sequence>
<dbReference type="Pfam" id="PF11150">
    <property type="entry name" value="DUF2927"/>
    <property type="match status" value="1"/>
</dbReference>
<keyword evidence="3" id="KW-1185">Reference proteome</keyword>
<dbReference type="Proteomes" id="UP000297741">
    <property type="component" value="Unassembled WGS sequence"/>
</dbReference>
<gene>
    <name evidence="2" type="ORF">EEB11_02215</name>
</gene>
<dbReference type="EMBL" id="RPEM01000001">
    <property type="protein sequence ID" value="TGD45381.1"/>
    <property type="molecule type" value="Genomic_DNA"/>
</dbReference>
<protein>
    <submittedName>
        <fullName evidence="2">DUF2927 domain-containing protein</fullName>
    </submittedName>
</protein>
<name>A0ABY2KRR9_9RHOB</name>
<dbReference type="PROSITE" id="PS51257">
    <property type="entry name" value="PROKAR_LIPOPROTEIN"/>
    <property type="match status" value="1"/>
</dbReference>
<comment type="caution">
    <text evidence="2">The sequence shown here is derived from an EMBL/GenBank/DDBJ whole genome shotgun (WGS) entry which is preliminary data.</text>
</comment>
<keyword evidence="1" id="KW-0732">Signal</keyword>
<feature type="signal peptide" evidence="1">
    <location>
        <begin position="1"/>
        <end position="18"/>
    </location>
</feature>
<dbReference type="RefSeq" id="WP_135428762.1">
    <property type="nucleotide sequence ID" value="NZ_RPEM01000001.1"/>
</dbReference>